<dbReference type="Gene3D" id="3.30.390.10">
    <property type="entry name" value="Enolase-like, N-terminal domain"/>
    <property type="match status" value="1"/>
</dbReference>
<protein>
    <recommendedName>
        <fullName evidence="5">Dipeptide epimerase</fullName>
        <ecNumber evidence="5">5.1.1.-</ecNumber>
    </recommendedName>
</protein>
<dbReference type="CDD" id="cd03319">
    <property type="entry name" value="L-Ala-DL-Glu_epimerase"/>
    <property type="match status" value="1"/>
</dbReference>
<evidence type="ECO:0000256" key="5">
    <source>
        <dbReference type="RuleBase" id="RU366006"/>
    </source>
</evidence>
<dbReference type="Gene3D" id="3.20.20.120">
    <property type="entry name" value="Enolase-like C-terminal domain"/>
    <property type="match status" value="1"/>
</dbReference>
<evidence type="ECO:0000256" key="2">
    <source>
        <dbReference type="ARBA" id="ARBA00022723"/>
    </source>
</evidence>
<dbReference type="InterPro" id="IPR018110">
    <property type="entry name" value="Mandel_Rmase/mucon_lact_enz_CS"/>
</dbReference>
<dbReference type="Pfam" id="PF13378">
    <property type="entry name" value="MR_MLE_C"/>
    <property type="match status" value="1"/>
</dbReference>
<dbReference type="PANTHER" id="PTHR48073">
    <property type="entry name" value="O-SUCCINYLBENZOATE SYNTHASE-RELATED"/>
    <property type="match status" value="1"/>
</dbReference>
<dbReference type="SFLD" id="SFLDS00001">
    <property type="entry name" value="Enolase"/>
    <property type="match status" value="1"/>
</dbReference>
<organism evidence="7 8">
    <name type="scientific">Pyramidobacter piscolens W5455</name>
    <dbReference type="NCBI Taxonomy" id="352165"/>
    <lineage>
        <taxon>Bacteria</taxon>
        <taxon>Thermotogati</taxon>
        <taxon>Synergistota</taxon>
        <taxon>Synergistia</taxon>
        <taxon>Synergistales</taxon>
        <taxon>Dethiosulfovibrionaceae</taxon>
        <taxon>Pyramidobacter</taxon>
    </lineage>
</organism>
<keyword evidence="2 5" id="KW-0479">Metal-binding</keyword>
<feature type="domain" description="Mandelate racemase/muconate lactonizing enzyme C-terminal" evidence="6">
    <location>
        <begin position="141"/>
        <end position="239"/>
    </location>
</feature>
<dbReference type="PANTHER" id="PTHR48073:SF2">
    <property type="entry name" value="O-SUCCINYLBENZOATE SYNTHASE"/>
    <property type="match status" value="1"/>
</dbReference>
<dbReference type="InterPro" id="IPR029017">
    <property type="entry name" value="Enolase-like_N"/>
</dbReference>
<dbReference type="EC" id="5.1.1.-" evidence="5"/>
<evidence type="ECO:0000256" key="3">
    <source>
        <dbReference type="ARBA" id="ARBA00022842"/>
    </source>
</evidence>
<dbReference type="EMBL" id="ADFP01000024">
    <property type="protein sequence ID" value="EFB91665.1"/>
    <property type="molecule type" value="Genomic_DNA"/>
</dbReference>
<dbReference type="SUPFAM" id="SSF54826">
    <property type="entry name" value="Enolase N-terminal domain-like"/>
    <property type="match status" value="1"/>
</dbReference>
<gene>
    <name evidence="7" type="ORF">HMPREF7215_2048</name>
</gene>
<dbReference type="InterPro" id="IPR034603">
    <property type="entry name" value="Dipeptide_epimerase"/>
</dbReference>
<dbReference type="SFLD" id="SFLDG00180">
    <property type="entry name" value="muconate_cycloisomerase"/>
    <property type="match status" value="1"/>
</dbReference>
<dbReference type="Proteomes" id="UP000006462">
    <property type="component" value="Unassembled WGS sequence"/>
</dbReference>
<sequence>MKIVSIETGILNTPLLTPFKTAVRRVDAMTDVLVRITDGDGRMGWGSAPPTGKVTGDTAGAILGAVDEHLRPALLGRDGEDLNGNLDVVEAALVGNSSAKAALDIALHDLWAKTLGQPVWKLLGGSGADVETDVTISVNPPEEMARDALGAVKRGFKCLKTKVGVGAEIDFARLKAIREAVGPEPRIRIDANQGWEPAEAVRVLNRMADAGFGIELVEQPVKARDLKGMAYVTANSPIPVVADEACWSPEQALNILNLGAANSVNVKLMKCGGLRQARRITAVAESLGARVMIGCMLEGKVSCAAAVHLTSASSCIDAVDLDGPALCSVDPVSGGPQFDGPVIRLGSGAGFGVADVPGVKWNG</sequence>
<keyword evidence="8" id="KW-1185">Reference proteome</keyword>
<dbReference type="PROSITE" id="PS00908">
    <property type="entry name" value="MR_MLE_1"/>
    <property type="match status" value="1"/>
</dbReference>
<comment type="cofactor">
    <cofactor evidence="5">
        <name>Mg(2+)</name>
        <dbReference type="ChEBI" id="CHEBI:18420"/>
    </cofactor>
    <text evidence="5">Binds 1 Mg(2+) ion per subunit.</text>
</comment>
<dbReference type="SUPFAM" id="SSF51604">
    <property type="entry name" value="Enolase C-terminal domain-like"/>
    <property type="match status" value="1"/>
</dbReference>
<evidence type="ECO:0000313" key="7">
    <source>
        <dbReference type="EMBL" id="EFB91665.1"/>
    </source>
</evidence>
<proteinExistence type="inferred from homology"/>
<dbReference type="InterPro" id="IPR013342">
    <property type="entry name" value="Mandelate_racemase_C"/>
</dbReference>
<evidence type="ECO:0000256" key="4">
    <source>
        <dbReference type="ARBA" id="ARBA00023235"/>
    </source>
</evidence>
<dbReference type="Pfam" id="PF02746">
    <property type="entry name" value="MR_MLE_N"/>
    <property type="match status" value="1"/>
</dbReference>
<dbReference type="InterPro" id="IPR036849">
    <property type="entry name" value="Enolase-like_C_sf"/>
</dbReference>
<keyword evidence="3 5" id="KW-0460">Magnesium</keyword>
<dbReference type="SFLD" id="SFLDF00009">
    <property type="entry name" value="o-succinylbenzoate_synthase"/>
    <property type="match status" value="1"/>
</dbReference>
<dbReference type="InterPro" id="IPR013341">
    <property type="entry name" value="Mandelate_racemase_N_dom"/>
</dbReference>
<reference evidence="7 8" key="1">
    <citation type="submission" date="2009-12" db="EMBL/GenBank/DDBJ databases">
        <authorList>
            <person name="Shrivastava S."/>
            <person name="Madupu R."/>
            <person name="Durkin A.S."/>
            <person name="Torralba M."/>
            <person name="Methe B."/>
            <person name="Sutton G.G."/>
            <person name="Strausberg R.L."/>
            <person name="Nelson K.E."/>
        </authorList>
    </citation>
    <scope>NUCLEOTIDE SEQUENCE [LARGE SCALE GENOMIC DNA]</scope>
    <source>
        <strain evidence="7 8">W5455</strain>
    </source>
</reference>
<evidence type="ECO:0000313" key="8">
    <source>
        <dbReference type="Proteomes" id="UP000006462"/>
    </source>
</evidence>
<accession>A0ABP2HZ77</accession>
<comment type="similarity">
    <text evidence="1 5">Belongs to the mandelate racemase/muconate lactonizing enzyme family.</text>
</comment>
<evidence type="ECO:0000259" key="6">
    <source>
        <dbReference type="SMART" id="SM00922"/>
    </source>
</evidence>
<comment type="caution">
    <text evidence="7">The sequence shown here is derived from an EMBL/GenBank/DDBJ whole genome shotgun (WGS) entry which is preliminary data.</text>
</comment>
<evidence type="ECO:0000256" key="1">
    <source>
        <dbReference type="ARBA" id="ARBA00008031"/>
    </source>
</evidence>
<dbReference type="RefSeq" id="WP_009163903.1">
    <property type="nucleotide sequence ID" value="NZ_ADFP01000024.1"/>
</dbReference>
<keyword evidence="4 5" id="KW-0413">Isomerase</keyword>
<name>A0ABP2HZ77_9BACT</name>
<dbReference type="InterPro" id="IPR029065">
    <property type="entry name" value="Enolase_C-like"/>
</dbReference>
<dbReference type="SMART" id="SM00922">
    <property type="entry name" value="MR_MLE"/>
    <property type="match status" value="1"/>
</dbReference>